<reference evidence="2" key="1">
    <citation type="submission" date="2018-06" db="EMBL/GenBank/DDBJ databases">
        <authorList>
            <person name="Zhirakovskaya E."/>
        </authorList>
    </citation>
    <scope>NUCLEOTIDE SEQUENCE</scope>
</reference>
<evidence type="ECO:0000256" key="1">
    <source>
        <dbReference type="SAM" id="MobiDB-lite"/>
    </source>
</evidence>
<dbReference type="EMBL" id="UOEB01000318">
    <property type="protein sequence ID" value="VAV86284.1"/>
    <property type="molecule type" value="Genomic_DNA"/>
</dbReference>
<protein>
    <recommendedName>
        <fullName evidence="3">DUF3570 domain-containing protein</fullName>
    </recommendedName>
</protein>
<proteinExistence type="predicted"/>
<name>A0A3B0QXV7_9ZZZZ</name>
<evidence type="ECO:0008006" key="3">
    <source>
        <dbReference type="Google" id="ProtNLM"/>
    </source>
</evidence>
<evidence type="ECO:0000313" key="2">
    <source>
        <dbReference type="EMBL" id="VAV86284.1"/>
    </source>
</evidence>
<dbReference type="AlphaFoldDB" id="A0A3B0QXV7"/>
<gene>
    <name evidence="2" type="ORF">MNBD_BACTEROID02-2018</name>
</gene>
<organism evidence="2">
    <name type="scientific">hydrothermal vent metagenome</name>
    <dbReference type="NCBI Taxonomy" id="652676"/>
    <lineage>
        <taxon>unclassified sequences</taxon>
        <taxon>metagenomes</taxon>
        <taxon>ecological metagenomes</taxon>
    </lineage>
</organism>
<accession>A0A3B0QXV7</accession>
<dbReference type="Pfam" id="PF12094">
    <property type="entry name" value="DUF3570"/>
    <property type="match status" value="1"/>
</dbReference>
<feature type="region of interest" description="Disordered" evidence="1">
    <location>
        <begin position="108"/>
        <end position="138"/>
    </location>
</feature>
<dbReference type="InterPro" id="IPR021953">
    <property type="entry name" value="DUF3570"/>
</dbReference>
<sequence>MAEKQVEAVDVIKMKKYLTSIIICCFVIGMSQAQTKVSQGAYKKKVLETAEVDFLMSYYTQEGKHASVTGGIGNEKLTDITPTFIVAIPLNADDVLTVNAGISAYTSASSSNLDPFDSSGASRKRGDDDDKRVSARADKITGSPWVESSGASRSDIWATINGSYSHSSDDRNNIWTADLGFSKEYDYASLGFGGGFTKLFNQKNTELGIKGQVYLDTWNPKYPTELDSYIEAGQNLNSGFFANIDILDQSGNVIDKNGSLVWSPLQTTLVTNKSRNSYSLSFSFSQIISKKAQFSLFFDLVQQNGWLSNPMQRVYFADRDNYYVGKASSIPKYTSPKNKNVFQLADDIERLPSSRFKVPLGARFNYFINESVSLRTYYRYYYDNWGIRSHTASIEIPIKFAKGKFTIYPNYRFYNQTAADYFAPYEANVSTSEFYTSDYDLSKFDSNQYGLGFKYLDIFTKFKLFKGVGLKSLDVQYSIYNRSDGLKSNIISAGFKFILE</sequence>
<feature type="compositionally biased region" description="Basic and acidic residues" evidence="1">
    <location>
        <begin position="124"/>
        <end position="138"/>
    </location>
</feature>